<dbReference type="GO" id="GO:0003700">
    <property type="term" value="F:DNA-binding transcription factor activity"/>
    <property type="evidence" value="ECO:0007669"/>
    <property type="project" value="InterPro"/>
</dbReference>
<evidence type="ECO:0000256" key="1">
    <source>
        <dbReference type="ARBA" id="ARBA00023015"/>
    </source>
</evidence>
<keyword evidence="3" id="KW-0804">Transcription</keyword>
<dbReference type="InterPro" id="IPR050204">
    <property type="entry name" value="AraC_XylS_family_regulators"/>
</dbReference>
<dbReference type="RefSeq" id="WP_168920731.1">
    <property type="nucleotide sequence ID" value="NZ_CP051461.1"/>
</dbReference>
<sequence>MSDTFSTPQISTVQAHDADEHAHNLTDWEQSYDQVTRGAFHGVLTELKMPQMQIFREHTSQALRQSCCVWPQAFWFGIPNLASTQSLPVTDKVRINGRQGHSDAIMVRPGNCEFELLTPTHYTVYGIVVKTDSLQAAADRMHCVIDWQKLAKTEVLHVSDASRHACLQLLGQLSSSENKPLDSHTSQTVAGANADEESVILTVLSMLDSGEVDCAVSNSFMRRRRIVAQARDYVLERKDRLTSVVELCECLHVSRRTLQYCFEDVLGMSPIQYLRIIRLNGARRELREPVSKVRKVSDVAADWGFGHLSQFANDYRKLFGQTPSECLHQHPH</sequence>
<evidence type="ECO:0000256" key="3">
    <source>
        <dbReference type="ARBA" id="ARBA00023163"/>
    </source>
</evidence>
<dbReference type="EMBL" id="CP051461">
    <property type="protein sequence ID" value="QJC54790.1"/>
    <property type="molecule type" value="Genomic_DNA"/>
</dbReference>
<dbReference type="InterPro" id="IPR009057">
    <property type="entry name" value="Homeodomain-like_sf"/>
</dbReference>
<name>A0A6H2H4L9_9BURK</name>
<dbReference type="InterPro" id="IPR018060">
    <property type="entry name" value="HTH_AraC"/>
</dbReference>
<dbReference type="InterPro" id="IPR018062">
    <property type="entry name" value="HTH_AraC-typ_CS"/>
</dbReference>
<dbReference type="AlphaFoldDB" id="A0A6H2H4L9"/>
<dbReference type="GO" id="GO:0043565">
    <property type="term" value="F:sequence-specific DNA binding"/>
    <property type="evidence" value="ECO:0007669"/>
    <property type="project" value="InterPro"/>
</dbReference>
<keyword evidence="1" id="KW-0805">Transcription regulation</keyword>
<dbReference type="KEGG" id="pvac:HC248_00052"/>
<dbReference type="PROSITE" id="PS00041">
    <property type="entry name" value="HTH_ARAC_FAMILY_1"/>
    <property type="match status" value="1"/>
</dbReference>
<proteinExistence type="predicted"/>
<dbReference type="Gene3D" id="1.10.10.60">
    <property type="entry name" value="Homeodomain-like"/>
    <property type="match status" value="1"/>
</dbReference>
<dbReference type="SUPFAM" id="SSF46689">
    <property type="entry name" value="Homeodomain-like"/>
    <property type="match status" value="2"/>
</dbReference>
<feature type="domain" description="HTH araC/xylS-type" evidence="4">
    <location>
        <begin position="228"/>
        <end position="329"/>
    </location>
</feature>
<dbReference type="PROSITE" id="PS01124">
    <property type="entry name" value="HTH_ARAC_FAMILY_2"/>
    <property type="match status" value="1"/>
</dbReference>
<dbReference type="PANTHER" id="PTHR46796:SF12">
    <property type="entry name" value="HTH-TYPE DNA-BINDING TRANSCRIPTIONAL ACTIVATOR EUTR"/>
    <property type="match status" value="1"/>
</dbReference>
<keyword evidence="6" id="KW-1185">Reference proteome</keyword>
<evidence type="ECO:0000256" key="2">
    <source>
        <dbReference type="ARBA" id="ARBA00023125"/>
    </source>
</evidence>
<gene>
    <name evidence="5" type="primary">cdhR</name>
    <name evidence="5" type="ORF">HC248_00052</name>
</gene>
<dbReference type="PANTHER" id="PTHR46796">
    <property type="entry name" value="HTH-TYPE TRANSCRIPTIONAL ACTIVATOR RHAS-RELATED"/>
    <property type="match status" value="1"/>
</dbReference>
<dbReference type="Proteomes" id="UP000502041">
    <property type="component" value="Chromosome"/>
</dbReference>
<dbReference type="Pfam" id="PF12833">
    <property type="entry name" value="HTH_18"/>
    <property type="match status" value="1"/>
</dbReference>
<dbReference type="SMART" id="SM00342">
    <property type="entry name" value="HTH_ARAC"/>
    <property type="match status" value="1"/>
</dbReference>
<reference evidence="5 6" key="1">
    <citation type="submission" date="2020-04" db="EMBL/GenBank/DDBJ databases">
        <title>Complete genome of a Psychrophilic, Marine, Gas Vacuolate Bacterium Polaromonas vacuolata KCTC 22033T.</title>
        <authorList>
            <person name="Hwang K."/>
            <person name="Kim K.M."/>
        </authorList>
    </citation>
    <scope>NUCLEOTIDE SEQUENCE [LARGE SCALE GENOMIC DNA]</scope>
    <source>
        <strain evidence="5 6">KCTC 22033</strain>
    </source>
</reference>
<evidence type="ECO:0000313" key="6">
    <source>
        <dbReference type="Proteomes" id="UP000502041"/>
    </source>
</evidence>
<evidence type="ECO:0000313" key="5">
    <source>
        <dbReference type="EMBL" id="QJC54790.1"/>
    </source>
</evidence>
<protein>
    <submittedName>
        <fullName evidence="5">HTH-type transcriptional regulator CdhR</fullName>
    </submittedName>
</protein>
<organism evidence="5 6">
    <name type="scientific">Polaromonas vacuolata</name>
    <dbReference type="NCBI Taxonomy" id="37448"/>
    <lineage>
        <taxon>Bacteria</taxon>
        <taxon>Pseudomonadati</taxon>
        <taxon>Pseudomonadota</taxon>
        <taxon>Betaproteobacteria</taxon>
        <taxon>Burkholderiales</taxon>
        <taxon>Comamonadaceae</taxon>
        <taxon>Polaromonas</taxon>
    </lineage>
</organism>
<evidence type="ECO:0000259" key="4">
    <source>
        <dbReference type="PROSITE" id="PS01124"/>
    </source>
</evidence>
<accession>A0A6H2H4L9</accession>
<keyword evidence="2" id="KW-0238">DNA-binding</keyword>